<dbReference type="Gene3D" id="2.30.130.40">
    <property type="entry name" value="LON domain-like"/>
    <property type="match status" value="1"/>
</dbReference>
<keyword evidence="7 9" id="KW-0067">ATP-binding</keyword>
<dbReference type="GO" id="GO:0034605">
    <property type="term" value="P:cellular response to heat"/>
    <property type="evidence" value="ECO:0007669"/>
    <property type="project" value="UniProtKB-UniRule"/>
</dbReference>
<comment type="caution">
    <text evidence="17">The sequence shown here is derived from an EMBL/GenBank/DDBJ whole genome shotgun (WGS) entry which is preliminary data.</text>
</comment>
<dbReference type="SUPFAM" id="SSF88697">
    <property type="entry name" value="PUA domain-like"/>
    <property type="match status" value="1"/>
</dbReference>
<dbReference type="PROSITE" id="PS51787">
    <property type="entry name" value="LON_N"/>
    <property type="match status" value="1"/>
</dbReference>
<dbReference type="InterPro" id="IPR015947">
    <property type="entry name" value="PUA-like_sf"/>
</dbReference>
<feature type="domain" description="Lon N-terminal" evidence="16">
    <location>
        <begin position="35"/>
        <end position="230"/>
    </location>
</feature>
<dbReference type="Pfam" id="PF22667">
    <property type="entry name" value="Lon_lid"/>
    <property type="match status" value="1"/>
</dbReference>
<dbReference type="PROSITE" id="PS51786">
    <property type="entry name" value="LON_PROTEOLYTIC"/>
    <property type="match status" value="1"/>
</dbReference>
<dbReference type="InterPro" id="IPR027417">
    <property type="entry name" value="P-loop_NTPase"/>
</dbReference>
<dbReference type="InterPro" id="IPR046336">
    <property type="entry name" value="Lon_prtase_N_sf"/>
</dbReference>
<comment type="induction">
    <text evidence="9">By heat shock.</text>
</comment>
<accession>A0A939BQC6</accession>
<protein>
    <recommendedName>
        <fullName evidence="9 10">Lon protease</fullName>
        <ecNumber evidence="9 10">3.4.21.53</ecNumber>
    </recommendedName>
    <alternativeName>
        <fullName evidence="9">ATP-dependent protease La</fullName>
    </alternativeName>
</protein>
<dbReference type="Gene3D" id="3.40.50.300">
    <property type="entry name" value="P-loop containing nucleotide triphosphate hydrolases"/>
    <property type="match status" value="1"/>
</dbReference>
<dbReference type="InterPro" id="IPR027543">
    <property type="entry name" value="Lon_bac"/>
</dbReference>
<dbReference type="InterPro" id="IPR054594">
    <property type="entry name" value="Lon_lid"/>
</dbReference>
<dbReference type="GO" id="GO:0005737">
    <property type="term" value="C:cytoplasm"/>
    <property type="evidence" value="ECO:0007669"/>
    <property type="project" value="UniProtKB-SubCell"/>
</dbReference>
<evidence type="ECO:0000313" key="17">
    <source>
        <dbReference type="EMBL" id="MBM7556149.1"/>
    </source>
</evidence>
<keyword evidence="2 9" id="KW-0963">Cytoplasm</keyword>
<evidence type="ECO:0000256" key="14">
    <source>
        <dbReference type="RuleBase" id="RU000591"/>
    </source>
</evidence>
<feature type="active site" evidence="9 11">
    <location>
        <position position="747"/>
    </location>
</feature>
<feature type="domain" description="Lon proteolytic" evidence="15">
    <location>
        <begin position="617"/>
        <end position="798"/>
    </location>
</feature>
<dbReference type="GO" id="GO:0016887">
    <property type="term" value="F:ATP hydrolysis activity"/>
    <property type="evidence" value="ECO:0007669"/>
    <property type="project" value="UniProtKB-UniRule"/>
</dbReference>
<dbReference type="InterPro" id="IPR004815">
    <property type="entry name" value="Lon_bac/euk-typ"/>
</dbReference>
<evidence type="ECO:0000259" key="15">
    <source>
        <dbReference type="PROSITE" id="PS51786"/>
    </source>
</evidence>
<dbReference type="Gene3D" id="3.30.230.10">
    <property type="match status" value="1"/>
</dbReference>
<dbReference type="FunFam" id="3.40.50.300:FF:000382">
    <property type="entry name" value="Lon protease homolog 2, peroxisomal"/>
    <property type="match status" value="1"/>
</dbReference>
<dbReference type="PANTHER" id="PTHR10046">
    <property type="entry name" value="ATP DEPENDENT LON PROTEASE FAMILY MEMBER"/>
    <property type="match status" value="1"/>
</dbReference>
<dbReference type="Gene3D" id="1.20.58.1480">
    <property type="match status" value="1"/>
</dbReference>
<keyword evidence="18" id="KW-1185">Reference proteome</keyword>
<feature type="binding site" evidence="9 12">
    <location>
        <begin position="382"/>
        <end position="389"/>
    </location>
    <ligand>
        <name>ATP</name>
        <dbReference type="ChEBI" id="CHEBI:30616"/>
    </ligand>
</feature>
<dbReference type="GO" id="GO:0005524">
    <property type="term" value="F:ATP binding"/>
    <property type="evidence" value="ECO:0007669"/>
    <property type="project" value="UniProtKB-UniRule"/>
</dbReference>
<dbReference type="HAMAP" id="MF_01973">
    <property type="entry name" value="lon_bact"/>
    <property type="match status" value="1"/>
</dbReference>
<dbReference type="GO" id="GO:0006515">
    <property type="term" value="P:protein quality control for misfolded or incompletely synthesized proteins"/>
    <property type="evidence" value="ECO:0007669"/>
    <property type="project" value="UniProtKB-UniRule"/>
</dbReference>
<dbReference type="InterPro" id="IPR003111">
    <property type="entry name" value="Lon_prtase_N"/>
</dbReference>
<dbReference type="Pfam" id="PF02190">
    <property type="entry name" value="LON_substr_bdg"/>
    <property type="match status" value="1"/>
</dbReference>
<evidence type="ECO:0000256" key="3">
    <source>
        <dbReference type="ARBA" id="ARBA00022670"/>
    </source>
</evidence>
<evidence type="ECO:0000256" key="7">
    <source>
        <dbReference type="ARBA" id="ARBA00022840"/>
    </source>
</evidence>
<keyword evidence="8 9" id="KW-0346">Stress response</keyword>
<dbReference type="PIRSF" id="PIRSF001174">
    <property type="entry name" value="Lon_proteas"/>
    <property type="match status" value="1"/>
</dbReference>
<dbReference type="RefSeq" id="WP_204700863.1">
    <property type="nucleotide sequence ID" value="NZ_JAFBDQ010000004.1"/>
</dbReference>
<comment type="function">
    <text evidence="9">ATP-dependent serine protease that mediates the selective degradation of mutant and abnormal proteins as well as certain short-lived regulatory proteins. Required for cellular homeostasis and for survival from DNA damage and developmental changes induced by stress. Degrades polypeptides processively to yield small peptide fragments that are 5 to 10 amino acids long. Binds to DNA in a double-stranded, site-specific manner.</text>
</comment>
<dbReference type="NCBIfam" id="NF008053">
    <property type="entry name" value="PRK10787.1"/>
    <property type="match status" value="1"/>
</dbReference>
<dbReference type="GO" id="GO:0043565">
    <property type="term" value="F:sequence-specific DNA binding"/>
    <property type="evidence" value="ECO:0007669"/>
    <property type="project" value="UniProtKB-UniRule"/>
</dbReference>
<dbReference type="FunFam" id="1.20.5.5270:FF:000002">
    <property type="entry name" value="Lon protease homolog"/>
    <property type="match status" value="1"/>
</dbReference>
<organism evidence="17 18">
    <name type="scientific">Halanaerobacter jeridensis</name>
    <dbReference type="NCBI Taxonomy" id="706427"/>
    <lineage>
        <taxon>Bacteria</taxon>
        <taxon>Bacillati</taxon>
        <taxon>Bacillota</taxon>
        <taxon>Clostridia</taxon>
        <taxon>Halanaerobiales</taxon>
        <taxon>Halobacteroidaceae</taxon>
        <taxon>Halanaerobacter</taxon>
    </lineage>
</organism>
<comment type="subunit">
    <text evidence="9 10">Homohexamer. Organized in a ring with a central cavity.</text>
</comment>
<dbReference type="InterPro" id="IPR008269">
    <property type="entry name" value="Lon_proteolytic"/>
</dbReference>
<dbReference type="Pfam" id="PF05362">
    <property type="entry name" value="Lon_C"/>
    <property type="match status" value="1"/>
</dbReference>
<feature type="active site" evidence="9 11">
    <location>
        <position position="704"/>
    </location>
</feature>
<dbReference type="EC" id="3.4.21.53" evidence="9 10"/>
<dbReference type="Gene3D" id="1.10.8.60">
    <property type="match status" value="1"/>
</dbReference>
<dbReference type="Proteomes" id="UP000774000">
    <property type="component" value="Unassembled WGS sequence"/>
</dbReference>
<dbReference type="SUPFAM" id="SSF52540">
    <property type="entry name" value="P-loop containing nucleoside triphosphate hydrolases"/>
    <property type="match status" value="1"/>
</dbReference>
<dbReference type="Pfam" id="PF00004">
    <property type="entry name" value="AAA"/>
    <property type="match status" value="1"/>
</dbReference>
<evidence type="ECO:0000256" key="13">
    <source>
        <dbReference type="PROSITE-ProRule" id="PRU01122"/>
    </source>
</evidence>
<evidence type="ECO:0000256" key="1">
    <source>
        <dbReference type="ARBA" id="ARBA00004496"/>
    </source>
</evidence>
<dbReference type="PROSITE" id="PS01046">
    <property type="entry name" value="LON_SER"/>
    <property type="match status" value="1"/>
</dbReference>
<evidence type="ECO:0000259" key="16">
    <source>
        <dbReference type="PROSITE" id="PS51787"/>
    </source>
</evidence>
<evidence type="ECO:0000313" key="18">
    <source>
        <dbReference type="Proteomes" id="UP000774000"/>
    </source>
</evidence>
<dbReference type="EMBL" id="JAFBDQ010000004">
    <property type="protein sequence ID" value="MBM7556149.1"/>
    <property type="molecule type" value="Genomic_DNA"/>
</dbReference>
<comment type="similarity">
    <text evidence="9 10 13 14">Belongs to the peptidase S16 family.</text>
</comment>
<proteinExistence type="evidence at transcript level"/>
<reference evidence="17" key="1">
    <citation type="submission" date="2021-01" db="EMBL/GenBank/DDBJ databases">
        <title>Genomic Encyclopedia of Type Strains, Phase IV (KMG-IV): sequencing the most valuable type-strain genomes for metagenomic binning, comparative biology and taxonomic classification.</title>
        <authorList>
            <person name="Goeker M."/>
        </authorList>
    </citation>
    <scope>NUCLEOTIDE SEQUENCE</scope>
    <source>
        <strain evidence="17">DSM 23230</strain>
    </source>
</reference>
<keyword evidence="5 9" id="KW-0378">Hydrolase</keyword>
<dbReference type="SUPFAM" id="SSF54211">
    <property type="entry name" value="Ribosomal protein S5 domain 2-like"/>
    <property type="match status" value="1"/>
</dbReference>
<dbReference type="InterPro" id="IPR003959">
    <property type="entry name" value="ATPase_AAA_core"/>
</dbReference>
<dbReference type="SMART" id="SM00464">
    <property type="entry name" value="LON"/>
    <property type="match status" value="1"/>
</dbReference>
<keyword evidence="6 9" id="KW-0720">Serine protease</keyword>
<dbReference type="PRINTS" id="PR00830">
    <property type="entry name" value="ENDOLAPTASE"/>
</dbReference>
<dbReference type="CDD" id="cd19500">
    <property type="entry name" value="RecA-like_Lon"/>
    <property type="match status" value="1"/>
</dbReference>
<comment type="subcellular location">
    <subcellularLocation>
        <location evidence="1 9 10">Cytoplasm</location>
    </subcellularLocation>
</comment>
<dbReference type="AlphaFoldDB" id="A0A939BQC6"/>
<name>A0A939BQC6_9FIRM</name>
<dbReference type="InterPro" id="IPR008268">
    <property type="entry name" value="Peptidase_S16_AS"/>
</dbReference>
<dbReference type="InterPro" id="IPR003593">
    <property type="entry name" value="AAA+_ATPase"/>
</dbReference>
<evidence type="ECO:0000256" key="2">
    <source>
        <dbReference type="ARBA" id="ARBA00022490"/>
    </source>
</evidence>
<dbReference type="Gene3D" id="1.20.5.5270">
    <property type="match status" value="1"/>
</dbReference>
<dbReference type="SMART" id="SM00382">
    <property type="entry name" value="AAA"/>
    <property type="match status" value="1"/>
</dbReference>
<evidence type="ECO:0000256" key="4">
    <source>
        <dbReference type="ARBA" id="ARBA00022741"/>
    </source>
</evidence>
<evidence type="ECO:0000256" key="6">
    <source>
        <dbReference type="ARBA" id="ARBA00022825"/>
    </source>
</evidence>
<keyword evidence="4 9" id="KW-0547">Nucleotide-binding</keyword>
<evidence type="ECO:0000256" key="10">
    <source>
        <dbReference type="PIRNR" id="PIRNR001174"/>
    </source>
</evidence>
<keyword evidence="3 9" id="KW-0645">Protease</keyword>
<dbReference type="GO" id="GO:0004176">
    <property type="term" value="F:ATP-dependent peptidase activity"/>
    <property type="evidence" value="ECO:0007669"/>
    <property type="project" value="UniProtKB-UniRule"/>
</dbReference>
<sequence length="807" mass="91041">MVDNNQEIIIETGEETEKISRGSGDTPQIVNSDSIPLLALRGVVVFPNMMLPLLVGRDKSVEALEEAMVNNKEILLAAQKDEEIEDPEIDDIYRMGTIAKVKQLMRLPDGTIKILVEGLKRARVSKFEQVEPYFEVKFDIVEDEELEEDDREVEALMRTVENKFEDYVKLKEKIPSEVMLTINNIEDPGRLVDVIASHMSVKIKQQQQILEAVSYRKRLETLYGILEEELEILEVKDKINSEVKKQVEKRQKEYYLKEQMKAIKKELGEEGGGGSEAEEYREKIEEAELPEEVEEKALEEVEKLKKMPPRANEAVVVRNYLDTILDLPWNTYSEDKLVLDNVEDKLNEDHYGLEDVKERILEYLAVRKISNKMKTPILCLIGPPGVGKTSLGRSIAEALDREFVRLSLGGLRDEAEIRGHRRTYVGARPGRIINAIKDAGTKNPVFLLDEVDKIKSDFRGDPAAALLEVLDPEQNDEFSDHYLEVPFDLSDVMFITTANVADTIPRPLLDRMETINISGYTENEKVKIAENHLLPDLYDNHGLEDKLNISSNALKDVIRNYTREAGVRNLERTLAKICRKAAKKVVDGKERPTRVDVRNLKKYLGIPKYKYGKIEEESRVGVVTGLAYTSTGGDILNIEVSVVPGEGKLTLTGKLGDVMKESAQAALSYVRTKEDEFDFIDNFHEDYDIHVHVPQGAIPKDGPSAGITLATALVSALANQPVSGTIAMTGEVTLRGRVLPVGGIKSKVLAAHRSGIKKIILCKENKKNLEKVPDEIKNDLEFVFVEEMDEVLDTVFSEEEEEENEDQ</sequence>
<dbReference type="InterPro" id="IPR027065">
    <property type="entry name" value="Lon_Prtase"/>
</dbReference>
<dbReference type="InterPro" id="IPR014721">
    <property type="entry name" value="Ribsml_uS5_D2-typ_fold_subgr"/>
</dbReference>
<dbReference type="NCBIfam" id="TIGR00763">
    <property type="entry name" value="lon"/>
    <property type="match status" value="1"/>
</dbReference>
<comment type="catalytic activity">
    <reaction evidence="9 10 13">
        <text>Hydrolysis of proteins in presence of ATP.</text>
        <dbReference type="EC" id="3.4.21.53"/>
    </reaction>
</comment>
<evidence type="ECO:0000256" key="12">
    <source>
        <dbReference type="PIRSR" id="PIRSR001174-2"/>
    </source>
</evidence>
<gene>
    <name evidence="9" type="primary">lon</name>
    <name evidence="17" type="ORF">JOC47_000985</name>
</gene>
<evidence type="ECO:0000256" key="8">
    <source>
        <dbReference type="ARBA" id="ARBA00023016"/>
    </source>
</evidence>
<evidence type="ECO:0000256" key="9">
    <source>
        <dbReference type="HAMAP-Rule" id="MF_01973"/>
    </source>
</evidence>
<dbReference type="GO" id="GO:0004252">
    <property type="term" value="F:serine-type endopeptidase activity"/>
    <property type="evidence" value="ECO:0007669"/>
    <property type="project" value="UniProtKB-UniRule"/>
</dbReference>
<evidence type="ECO:0000256" key="11">
    <source>
        <dbReference type="PIRSR" id="PIRSR001174-1"/>
    </source>
</evidence>
<evidence type="ECO:0000256" key="5">
    <source>
        <dbReference type="ARBA" id="ARBA00022801"/>
    </source>
</evidence>
<dbReference type="InterPro" id="IPR020568">
    <property type="entry name" value="Ribosomal_Su5_D2-typ_SF"/>
</dbReference>